<gene>
    <name evidence="3" type="ORF">CLO192961_LOCUS154774</name>
</gene>
<reference evidence="3 4" key="1">
    <citation type="submission" date="2019-06" db="EMBL/GenBank/DDBJ databases">
        <authorList>
            <person name="Broberg M."/>
        </authorList>
    </citation>
    <scope>NUCLEOTIDE SEQUENCE [LARGE SCALE GENOMIC DNA]</scope>
</reference>
<dbReference type="PRINTS" id="PR00069">
    <property type="entry name" value="ALDKETRDTASE"/>
</dbReference>
<keyword evidence="4" id="KW-1185">Reference proteome</keyword>
<proteinExistence type="predicted"/>
<dbReference type="CDD" id="cd19071">
    <property type="entry name" value="AKR_AKR1-5-like"/>
    <property type="match status" value="1"/>
</dbReference>
<dbReference type="PANTHER" id="PTHR43827">
    <property type="entry name" value="2,5-DIKETO-D-GLUCONIC ACID REDUCTASE"/>
    <property type="match status" value="1"/>
</dbReference>
<dbReference type="Gene3D" id="3.20.20.100">
    <property type="entry name" value="NADP-dependent oxidoreductase domain"/>
    <property type="match status" value="1"/>
</dbReference>
<name>A0ABY6U1W0_BIOOC</name>
<dbReference type="InterPro" id="IPR020471">
    <property type="entry name" value="AKR"/>
</dbReference>
<evidence type="ECO:0000256" key="1">
    <source>
        <dbReference type="ARBA" id="ARBA00023002"/>
    </source>
</evidence>
<evidence type="ECO:0000259" key="2">
    <source>
        <dbReference type="Pfam" id="PF00248"/>
    </source>
</evidence>
<keyword evidence="1" id="KW-0560">Oxidoreductase</keyword>
<dbReference type="EMBL" id="CABFNS010000729">
    <property type="protein sequence ID" value="VUC25040.1"/>
    <property type="molecule type" value="Genomic_DNA"/>
</dbReference>
<accession>A0ABY6U1W0</accession>
<organism evidence="3 4">
    <name type="scientific">Bionectria ochroleuca</name>
    <name type="common">Gliocladium roseum</name>
    <dbReference type="NCBI Taxonomy" id="29856"/>
    <lineage>
        <taxon>Eukaryota</taxon>
        <taxon>Fungi</taxon>
        <taxon>Dikarya</taxon>
        <taxon>Ascomycota</taxon>
        <taxon>Pezizomycotina</taxon>
        <taxon>Sordariomycetes</taxon>
        <taxon>Hypocreomycetidae</taxon>
        <taxon>Hypocreales</taxon>
        <taxon>Bionectriaceae</taxon>
        <taxon>Clonostachys</taxon>
    </lineage>
</organism>
<protein>
    <recommendedName>
        <fullName evidence="2">NADP-dependent oxidoreductase domain-containing protein</fullName>
    </recommendedName>
</protein>
<sequence length="297" mass="32710">MAAPNLPRLADRLTVVSVKSKTAVPDVTVAVPRIQLGLYKMSGREARESVQTALSLGYRGFDCAQMYYNEREAGQAIRNFLAGPKNTEGLTREDIFYTSKLAENETSYDAVKRSIAQSVEACGLGYIDLFLLHSPYGGKKARLTSWKALEDAVLEGKVKSAGVSNYGVAHIEELMKAVEESDSGVRPVFNQIEVHPFNTQTGIRDTCKKYGIEIEAYAPLVAGMRMGHPKIASLAKKYECTPAQLLVGWSLQHGMVTLPKTTRSPRFVENADVSSLAISQDDMNELDALDERLVTDW</sequence>
<comment type="caution">
    <text evidence="3">The sequence shown here is derived from an EMBL/GenBank/DDBJ whole genome shotgun (WGS) entry which is preliminary data.</text>
</comment>
<evidence type="ECO:0000313" key="3">
    <source>
        <dbReference type="EMBL" id="VUC25040.1"/>
    </source>
</evidence>
<feature type="domain" description="NADP-dependent oxidoreductase" evidence="2">
    <location>
        <begin position="40"/>
        <end position="291"/>
    </location>
</feature>
<dbReference type="Pfam" id="PF00248">
    <property type="entry name" value="Aldo_ket_red"/>
    <property type="match status" value="1"/>
</dbReference>
<dbReference type="InterPro" id="IPR023210">
    <property type="entry name" value="NADP_OxRdtase_dom"/>
</dbReference>
<dbReference type="InterPro" id="IPR036812">
    <property type="entry name" value="NAD(P)_OxRdtase_dom_sf"/>
</dbReference>
<dbReference type="PANTHER" id="PTHR43827:SF13">
    <property type="entry name" value="ALDO_KETO REDUCTASE FAMILY PROTEIN"/>
    <property type="match status" value="1"/>
</dbReference>
<evidence type="ECO:0000313" key="4">
    <source>
        <dbReference type="Proteomes" id="UP000766486"/>
    </source>
</evidence>
<dbReference type="PIRSF" id="PIRSF000097">
    <property type="entry name" value="AKR"/>
    <property type="match status" value="1"/>
</dbReference>
<dbReference type="Proteomes" id="UP000766486">
    <property type="component" value="Unassembled WGS sequence"/>
</dbReference>
<dbReference type="SUPFAM" id="SSF51430">
    <property type="entry name" value="NAD(P)-linked oxidoreductase"/>
    <property type="match status" value="1"/>
</dbReference>